<dbReference type="AlphaFoldDB" id="U4LHD1"/>
<proteinExistence type="predicted"/>
<sequence length="87" mass="8880">MLDVGNVALPATWLGIRKTISFRSPSIENVDADAGKAGPFAPGLTTGMLGSPSLASGTGWHNHVMQSRGKIGLGVDDDDGDDGDASK</sequence>
<accession>U4LHD1</accession>
<protein>
    <submittedName>
        <fullName evidence="1">Uncharacterized protein</fullName>
    </submittedName>
</protein>
<evidence type="ECO:0000313" key="2">
    <source>
        <dbReference type="Proteomes" id="UP000018144"/>
    </source>
</evidence>
<dbReference type="Proteomes" id="UP000018144">
    <property type="component" value="Unassembled WGS sequence"/>
</dbReference>
<keyword evidence="2" id="KW-1185">Reference proteome</keyword>
<gene>
    <name evidence="1" type="ORF">PCON_10601</name>
</gene>
<dbReference type="EMBL" id="HF935585">
    <property type="protein sequence ID" value="CCX31318.1"/>
    <property type="molecule type" value="Genomic_DNA"/>
</dbReference>
<evidence type="ECO:0000313" key="1">
    <source>
        <dbReference type="EMBL" id="CCX31318.1"/>
    </source>
</evidence>
<name>U4LHD1_PYROM</name>
<reference evidence="1 2" key="1">
    <citation type="journal article" date="2013" name="PLoS Genet.">
        <title>The genome and development-dependent transcriptomes of Pyronema confluens: a window into fungal evolution.</title>
        <authorList>
            <person name="Traeger S."/>
            <person name="Altegoer F."/>
            <person name="Freitag M."/>
            <person name="Gabaldon T."/>
            <person name="Kempken F."/>
            <person name="Kumar A."/>
            <person name="Marcet-Houben M."/>
            <person name="Poggeler S."/>
            <person name="Stajich J.E."/>
            <person name="Nowrousian M."/>
        </authorList>
    </citation>
    <scope>NUCLEOTIDE SEQUENCE [LARGE SCALE GENOMIC DNA]</scope>
    <source>
        <strain evidence="2">CBS 100304</strain>
        <tissue evidence="1">Vegetative mycelium</tissue>
    </source>
</reference>
<organism evidence="1 2">
    <name type="scientific">Pyronema omphalodes (strain CBS 100304)</name>
    <name type="common">Pyronema confluens</name>
    <dbReference type="NCBI Taxonomy" id="1076935"/>
    <lineage>
        <taxon>Eukaryota</taxon>
        <taxon>Fungi</taxon>
        <taxon>Dikarya</taxon>
        <taxon>Ascomycota</taxon>
        <taxon>Pezizomycotina</taxon>
        <taxon>Pezizomycetes</taxon>
        <taxon>Pezizales</taxon>
        <taxon>Pyronemataceae</taxon>
        <taxon>Pyronema</taxon>
    </lineage>
</organism>